<feature type="domain" description="WxL" evidence="3">
    <location>
        <begin position="73"/>
        <end position="273"/>
    </location>
</feature>
<evidence type="ECO:0000256" key="2">
    <source>
        <dbReference type="SAM" id="SignalP"/>
    </source>
</evidence>
<proteinExistence type="predicted"/>
<comment type="caution">
    <text evidence="4">The sequence shown here is derived from an EMBL/GenBank/DDBJ whole genome shotgun (WGS) entry which is preliminary data.</text>
</comment>
<dbReference type="Pfam" id="PF13731">
    <property type="entry name" value="WxL"/>
    <property type="match status" value="1"/>
</dbReference>
<evidence type="ECO:0000313" key="4">
    <source>
        <dbReference type="EMBL" id="KRN99894.1"/>
    </source>
</evidence>
<evidence type="ECO:0000256" key="1">
    <source>
        <dbReference type="SAM" id="MobiDB-lite"/>
    </source>
</evidence>
<gene>
    <name evidence="4" type="ORF">IV57_GL002226</name>
</gene>
<dbReference type="RefSeq" id="WP_057880344.1">
    <property type="nucleotide sequence ID" value="NZ_JQCF01000006.1"/>
</dbReference>
<accession>A0A0R2LIJ7</accession>
<dbReference type="Proteomes" id="UP000051006">
    <property type="component" value="Unassembled WGS sequence"/>
</dbReference>
<evidence type="ECO:0000259" key="3">
    <source>
        <dbReference type="Pfam" id="PF13731"/>
    </source>
</evidence>
<feature type="region of interest" description="Disordered" evidence="1">
    <location>
        <begin position="115"/>
        <end position="134"/>
    </location>
</feature>
<keyword evidence="5" id="KW-1185">Reference proteome</keyword>
<dbReference type="InterPro" id="IPR027994">
    <property type="entry name" value="WxL_dom"/>
</dbReference>
<reference evidence="4 5" key="1">
    <citation type="journal article" date="2015" name="Genome Announc.">
        <title>Expanding the biotechnology potential of lactobacilli through comparative genomics of 213 strains and associated genera.</title>
        <authorList>
            <person name="Sun Z."/>
            <person name="Harris H.M."/>
            <person name="McCann A."/>
            <person name="Guo C."/>
            <person name="Argimon S."/>
            <person name="Zhang W."/>
            <person name="Yang X."/>
            <person name="Jeffery I.B."/>
            <person name="Cooney J.C."/>
            <person name="Kagawa T.F."/>
            <person name="Liu W."/>
            <person name="Song Y."/>
            <person name="Salvetti E."/>
            <person name="Wrobel A."/>
            <person name="Rasinkangas P."/>
            <person name="Parkhill J."/>
            <person name="Rea M.C."/>
            <person name="O'Sullivan O."/>
            <person name="Ritari J."/>
            <person name="Douillard F.P."/>
            <person name="Paul Ross R."/>
            <person name="Yang R."/>
            <person name="Briner A.E."/>
            <person name="Felis G.E."/>
            <person name="de Vos W.M."/>
            <person name="Barrangou R."/>
            <person name="Klaenhammer T.R."/>
            <person name="Caufield P.W."/>
            <person name="Cui Y."/>
            <person name="Zhang H."/>
            <person name="O'Toole P.W."/>
        </authorList>
    </citation>
    <scope>NUCLEOTIDE SEQUENCE [LARGE SCALE GENOMIC DNA]</scope>
    <source>
        <strain evidence="4 5">DSM 24716</strain>
    </source>
</reference>
<feature type="chain" id="PRO_5006419988" description="WxL domain-containing protein" evidence="2">
    <location>
        <begin position="29"/>
        <end position="278"/>
    </location>
</feature>
<name>A0A0R2LIJ7_9LACO</name>
<feature type="signal peptide" evidence="2">
    <location>
        <begin position="1"/>
        <end position="28"/>
    </location>
</feature>
<sequence length="278" mass="28727">MKMLKNIVRLVALLSLSLSVTPLTTAKAATNKAIQVTNDANKLDVAYSSNTLSATPTAATTDATTVTAGEDAHSTVSVNVLSGILTLEAVPNFNFGSMMQGTTGKLQGNTVDTTGYNSTDKTKPITAGEDGNDSGLLEVIDSRNDLKDMPGFTLTASMGKLKSIDSDTSTADLRAILHLSSLPLLDGDNNNISTTSDNLNTLASTTDSGDDTHDATTASIIDLAKGSYNAGVIKANFTGADDASLNIPGSGDNSKESAKKMNSVITWTLTAKPTVTSN</sequence>
<evidence type="ECO:0000313" key="5">
    <source>
        <dbReference type="Proteomes" id="UP000051006"/>
    </source>
</evidence>
<dbReference type="AlphaFoldDB" id="A0A0R2LIJ7"/>
<protein>
    <recommendedName>
        <fullName evidence="3">WxL domain-containing protein</fullName>
    </recommendedName>
</protein>
<keyword evidence="2" id="KW-0732">Signal</keyword>
<dbReference type="PATRIC" id="fig|993692.3.peg.2267"/>
<organism evidence="4 5">
    <name type="scientific">Companilactobacillus kimchiensis</name>
    <dbReference type="NCBI Taxonomy" id="993692"/>
    <lineage>
        <taxon>Bacteria</taxon>
        <taxon>Bacillati</taxon>
        <taxon>Bacillota</taxon>
        <taxon>Bacilli</taxon>
        <taxon>Lactobacillales</taxon>
        <taxon>Lactobacillaceae</taxon>
        <taxon>Companilactobacillus</taxon>
    </lineage>
</organism>
<dbReference type="EMBL" id="JQCF01000006">
    <property type="protein sequence ID" value="KRN99894.1"/>
    <property type="molecule type" value="Genomic_DNA"/>
</dbReference>